<keyword evidence="4 12" id="KW-0808">Transferase</keyword>
<evidence type="ECO:0000313" key="14">
    <source>
        <dbReference type="EMBL" id="BBO66472.1"/>
    </source>
</evidence>
<dbReference type="GO" id="GO:0000166">
    <property type="term" value="F:nucleotide binding"/>
    <property type="evidence" value="ECO:0007669"/>
    <property type="project" value="UniProtKB-KW"/>
</dbReference>
<dbReference type="RefSeq" id="WP_155314833.1">
    <property type="nucleotide sequence ID" value="NZ_AP021874.1"/>
</dbReference>
<feature type="domain" description="CBS" evidence="13">
    <location>
        <begin position="326"/>
        <end position="385"/>
    </location>
</feature>
<dbReference type="InterPro" id="IPR000644">
    <property type="entry name" value="CBS_dom"/>
</dbReference>
<evidence type="ECO:0000313" key="15">
    <source>
        <dbReference type="Proteomes" id="UP000427906"/>
    </source>
</evidence>
<dbReference type="PANTHER" id="PTHR47788:SF1">
    <property type="entry name" value="A-ADDING TRNA NUCLEOTIDYLTRANSFERASE"/>
    <property type="match status" value="1"/>
</dbReference>
<evidence type="ECO:0000256" key="4">
    <source>
        <dbReference type="ARBA" id="ARBA00022679"/>
    </source>
</evidence>
<evidence type="ECO:0000256" key="9">
    <source>
        <dbReference type="ARBA" id="ARBA00022842"/>
    </source>
</evidence>
<evidence type="ECO:0000256" key="7">
    <source>
        <dbReference type="ARBA" id="ARBA00022723"/>
    </source>
</evidence>
<evidence type="ECO:0000256" key="10">
    <source>
        <dbReference type="ARBA" id="ARBA00022884"/>
    </source>
</evidence>
<evidence type="ECO:0000256" key="12">
    <source>
        <dbReference type="RuleBase" id="RU003953"/>
    </source>
</evidence>
<dbReference type="AlphaFoldDB" id="A0A5K7YAP8"/>
<dbReference type="KEGG" id="dalk:DSCA_04020"/>
<dbReference type="Gene3D" id="3.10.580.10">
    <property type="entry name" value="CBS-domain"/>
    <property type="match status" value="1"/>
</dbReference>
<comment type="similarity">
    <text evidence="2 12">Belongs to the tRNA nucleotidyltransferase/poly(A) polymerase family.</text>
</comment>
<dbReference type="Pfam" id="PF01368">
    <property type="entry name" value="DHH"/>
    <property type="match status" value="1"/>
</dbReference>
<evidence type="ECO:0000256" key="6">
    <source>
        <dbReference type="ARBA" id="ARBA00022695"/>
    </source>
</evidence>
<evidence type="ECO:0000256" key="3">
    <source>
        <dbReference type="ARBA" id="ARBA00022555"/>
    </source>
</evidence>
<dbReference type="SUPFAM" id="SSF54631">
    <property type="entry name" value="CBS-domain pair"/>
    <property type="match status" value="1"/>
</dbReference>
<reference evidence="14 15" key="1">
    <citation type="submission" date="2019-11" db="EMBL/GenBank/DDBJ databases">
        <title>Comparative genomics of hydrocarbon-degrading Desulfosarcina strains.</title>
        <authorList>
            <person name="Watanabe M."/>
            <person name="Kojima H."/>
            <person name="Fukui M."/>
        </authorList>
    </citation>
    <scope>NUCLEOTIDE SEQUENCE [LARGE SCALE GENOMIC DNA]</scope>
    <source>
        <strain evidence="14 15">PL12</strain>
    </source>
</reference>
<keyword evidence="15" id="KW-1185">Reference proteome</keyword>
<gene>
    <name evidence="14" type="primary">ccaA</name>
    <name evidence="14" type="ORF">DSCA_04020</name>
</gene>
<dbReference type="SUPFAM" id="SSF64182">
    <property type="entry name" value="DHH phosphoesterases"/>
    <property type="match status" value="1"/>
</dbReference>
<keyword evidence="10 12" id="KW-0694">RNA-binding</keyword>
<evidence type="ECO:0000256" key="5">
    <source>
        <dbReference type="ARBA" id="ARBA00022694"/>
    </source>
</evidence>
<evidence type="ECO:0000256" key="11">
    <source>
        <dbReference type="PROSITE-ProRule" id="PRU00703"/>
    </source>
</evidence>
<dbReference type="InterPro" id="IPR046342">
    <property type="entry name" value="CBS_dom_sf"/>
</dbReference>
<dbReference type="Pfam" id="PF02272">
    <property type="entry name" value="DHHA1"/>
    <property type="match status" value="1"/>
</dbReference>
<dbReference type="Gene3D" id="3.30.460.10">
    <property type="entry name" value="Beta Polymerase, domain 2"/>
    <property type="match status" value="1"/>
</dbReference>
<dbReference type="InterPro" id="IPR001667">
    <property type="entry name" value="DDH_dom"/>
</dbReference>
<sequence>MTGKNEKENRPLTIITSHVNADFDAMASMLAAQKLYPEARVVFPGSQEKNLRNFFIQSMVYLFNIAELGELDFSAVTRLVLVDTKRRNRIGDLRRILDNPGLEIHIYDHHPKKDDDIPADRECHMLTGATVTILTGILREKNIPITAEEATIMCLGIYEDTGSFSFPSTTERDFKAAAYLLSRGANLNVISTMITREFNPEQIGLLNDMIQASRHYTINGVDIALTGVTTDNYFPDFSFLVQKMAKMENIDAVFALALMENKVYVVARSRTDDVDVGEILGQIGGGGHPSAAAATVKGKTIAQTEQLLFEALHAKINPRRLARDLMSSPAIMAAGDTTCKEAKALLTRYNINALLVGRDRSGNSGFTGYITRQVIEKALFHDLDTIPIREYMSMEISHVHPDADIVEIQDKIIGNKQRILPVMENERVLGVITRTDLLNTLVQQSRPSNHEFPRLNGNASNKRSRVVVNFMRERLPKSILDTLCQLGEAASRLDCNAYVVGGFVRDLFLYRSNEDIDIVIEGNGIEFARTFARESGARIHTHEKFGTAVIIFPDGFKIDVASARMEYYQFPASLPVVEMSSIKMDMFRRDFTINTLAIQLNPGNFGRLIDFFSSQKDIKDKVLRVLHNMSFVEDPTRVFRALRFEQRFGFTIGKLTSSLIDNAVKMNFFKRLAGKRVYAELKLILKEENPAPTILRLLDYDLLRVIHPDLIIETDFKTLLDTAKKVTDWHDLLFIDETYERWAVHFMTLIRHCGLKATREICTHLTIAPRYAKMFGENRLSTEKQLSLLERRKRMTHADVYNLLKGFKTEMILYMMVCTTSRMAKKRISHYHTQLRNVTITISGKDLLKMDIKPGPIYSKILQAVLEAKLNGVLRTREDEFNFARERVARIRTKQPEISVDRKTGGNSAA</sequence>
<dbReference type="Pfam" id="PF12627">
    <property type="entry name" value="PolyA_pol_RNAbd"/>
    <property type="match status" value="1"/>
</dbReference>
<comment type="cofactor">
    <cofactor evidence="1">
        <name>Mg(2+)</name>
        <dbReference type="ChEBI" id="CHEBI:18420"/>
    </cofactor>
</comment>
<feature type="domain" description="CBS" evidence="13">
    <location>
        <begin position="392"/>
        <end position="448"/>
    </location>
</feature>
<dbReference type="InterPro" id="IPR032828">
    <property type="entry name" value="PolyA_RNA-bd"/>
</dbReference>
<dbReference type="Gene3D" id="3.10.310.30">
    <property type="match status" value="1"/>
</dbReference>
<evidence type="ECO:0000256" key="2">
    <source>
        <dbReference type="ARBA" id="ARBA00007265"/>
    </source>
</evidence>
<dbReference type="InterPro" id="IPR038763">
    <property type="entry name" value="DHH_sf"/>
</dbReference>
<dbReference type="Pfam" id="PF01743">
    <property type="entry name" value="PolyA_pol"/>
    <property type="match status" value="1"/>
</dbReference>
<protein>
    <submittedName>
        <fullName evidence="14">Poly(A) polymerase</fullName>
    </submittedName>
</protein>
<keyword evidence="8" id="KW-0547">Nucleotide-binding</keyword>
<accession>A0A5K7YAP8</accession>
<dbReference type="OrthoDB" id="9805698at2"/>
<keyword evidence="6" id="KW-0548">Nucleotidyltransferase</keyword>
<dbReference type="Pfam" id="PF00571">
    <property type="entry name" value="CBS"/>
    <property type="match status" value="2"/>
</dbReference>
<organism evidence="14 15">
    <name type="scientific">Desulfosarcina alkanivorans</name>
    <dbReference type="NCBI Taxonomy" id="571177"/>
    <lineage>
        <taxon>Bacteria</taxon>
        <taxon>Pseudomonadati</taxon>
        <taxon>Thermodesulfobacteriota</taxon>
        <taxon>Desulfobacteria</taxon>
        <taxon>Desulfobacterales</taxon>
        <taxon>Desulfosarcinaceae</taxon>
        <taxon>Desulfosarcina</taxon>
    </lineage>
</organism>
<dbReference type="SUPFAM" id="SSF81301">
    <property type="entry name" value="Nucleotidyltransferase"/>
    <property type="match status" value="1"/>
</dbReference>
<evidence type="ECO:0000256" key="8">
    <source>
        <dbReference type="ARBA" id="ARBA00022741"/>
    </source>
</evidence>
<dbReference type="InterPro" id="IPR002646">
    <property type="entry name" value="PolA_pol_head_dom"/>
</dbReference>
<keyword evidence="7" id="KW-0479">Metal-binding</keyword>
<dbReference type="PANTHER" id="PTHR47788">
    <property type="entry name" value="POLYA POLYMERASE"/>
    <property type="match status" value="1"/>
</dbReference>
<dbReference type="InterPro" id="IPR003156">
    <property type="entry name" value="DHHA1_dom"/>
</dbReference>
<dbReference type="InterPro" id="IPR043519">
    <property type="entry name" value="NT_sf"/>
</dbReference>
<keyword evidence="5" id="KW-0819">tRNA processing</keyword>
<name>A0A5K7YAP8_9BACT</name>
<dbReference type="EMBL" id="AP021874">
    <property type="protein sequence ID" value="BBO66472.1"/>
    <property type="molecule type" value="Genomic_DNA"/>
</dbReference>
<dbReference type="GO" id="GO:0000049">
    <property type="term" value="F:tRNA binding"/>
    <property type="evidence" value="ECO:0007669"/>
    <property type="project" value="UniProtKB-KW"/>
</dbReference>
<dbReference type="GO" id="GO:0008033">
    <property type="term" value="P:tRNA processing"/>
    <property type="evidence" value="ECO:0007669"/>
    <property type="project" value="UniProtKB-KW"/>
</dbReference>
<dbReference type="Gene3D" id="1.10.3090.10">
    <property type="entry name" value="cca-adding enzyme, domain 2"/>
    <property type="match status" value="1"/>
</dbReference>
<keyword evidence="9" id="KW-0460">Magnesium</keyword>
<evidence type="ECO:0000256" key="1">
    <source>
        <dbReference type="ARBA" id="ARBA00001946"/>
    </source>
</evidence>
<dbReference type="CDD" id="cd17772">
    <property type="entry name" value="CBS_pair_DHH_polyA_Pol_assoc"/>
    <property type="match status" value="1"/>
</dbReference>
<dbReference type="CDD" id="cd05398">
    <property type="entry name" value="NT_ClassII-CCAase"/>
    <property type="match status" value="1"/>
</dbReference>
<keyword evidence="11" id="KW-0129">CBS domain</keyword>
<proteinExistence type="inferred from homology"/>
<dbReference type="SUPFAM" id="SSF81891">
    <property type="entry name" value="Poly A polymerase C-terminal region-like"/>
    <property type="match status" value="1"/>
</dbReference>
<evidence type="ECO:0000259" key="13">
    <source>
        <dbReference type="PROSITE" id="PS51371"/>
    </source>
</evidence>
<dbReference type="GO" id="GO:0016779">
    <property type="term" value="F:nucleotidyltransferase activity"/>
    <property type="evidence" value="ECO:0007669"/>
    <property type="project" value="UniProtKB-KW"/>
</dbReference>
<dbReference type="InterPro" id="IPR052390">
    <property type="entry name" value="tRNA_nt/polyA_polymerase"/>
</dbReference>
<keyword evidence="3" id="KW-0820">tRNA-binding</keyword>
<dbReference type="GO" id="GO:0046872">
    <property type="term" value="F:metal ion binding"/>
    <property type="evidence" value="ECO:0007669"/>
    <property type="project" value="UniProtKB-KW"/>
</dbReference>
<dbReference type="PROSITE" id="PS51371">
    <property type="entry name" value="CBS"/>
    <property type="match status" value="2"/>
</dbReference>
<dbReference type="Proteomes" id="UP000427906">
    <property type="component" value="Chromosome"/>
</dbReference>
<dbReference type="Gene3D" id="3.90.1640.10">
    <property type="entry name" value="inorganic pyrophosphatase (n-terminal core)"/>
    <property type="match status" value="1"/>
</dbReference>